<protein>
    <recommendedName>
        <fullName evidence="3">DUF3034 family protein</fullName>
    </recommendedName>
</protein>
<evidence type="ECO:0008006" key="3">
    <source>
        <dbReference type="Google" id="ProtNLM"/>
    </source>
</evidence>
<comment type="caution">
    <text evidence="1">The sequence shown here is derived from an EMBL/GenBank/DDBJ whole genome shotgun (WGS) entry which is preliminary data.</text>
</comment>
<keyword evidence="2" id="KW-1185">Reference proteome</keyword>
<gene>
    <name evidence="1" type="ORF">GCM10007853_19460</name>
</gene>
<reference evidence="1" key="2">
    <citation type="submission" date="2023-01" db="EMBL/GenBank/DDBJ databases">
        <title>Draft genome sequence of Algimonas ampicilliniresistens strain NBRC 108219.</title>
        <authorList>
            <person name="Sun Q."/>
            <person name="Mori K."/>
        </authorList>
    </citation>
    <scope>NUCLEOTIDE SEQUENCE</scope>
    <source>
        <strain evidence="1">NBRC 108219</strain>
    </source>
</reference>
<accession>A0ABQ5VAH7</accession>
<reference evidence="1" key="1">
    <citation type="journal article" date="2014" name="Int. J. Syst. Evol. Microbiol.">
        <title>Complete genome of a new Firmicutes species belonging to the dominant human colonic microbiota ('Ruminococcus bicirculans') reveals two chromosomes and a selective capacity to utilize plant glucans.</title>
        <authorList>
            <consortium name="NISC Comparative Sequencing Program"/>
            <person name="Wegmann U."/>
            <person name="Louis P."/>
            <person name="Goesmann A."/>
            <person name="Henrissat B."/>
            <person name="Duncan S.H."/>
            <person name="Flint H.J."/>
        </authorList>
    </citation>
    <scope>NUCLEOTIDE SEQUENCE</scope>
    <source>
        <strain evidence="1">NBRC 108219</strain>
    </source>
</reference>
<organism evidence="1 2">
    <name type="scientific">Algimonas ampicilliniresistens</name>
    <dbReference type="NCBI Taxonomy" id="1298735"/>
    <lineage>
        <taxon>Bacteria</taxon>
        <taxon>Pseudomonadati</taxon>
        <taxon>Pseudomonadota</taxon>
        <taxon>Alphaproteobacteria</taxon>
        <taxon>Maricaulales</taxon>
        <taxon>Robiginitomaculaceae</taxon>
        <taxon>Algimonas</taxon>
    </lineage>
</organism>
<dbReference type="EMBL" id="BSNK01000002">
    <property type="protein sequence ID" value="GLQ24072.1"/>
    <property type="molecule type" value="Genomic_DNA"/>
</dbReference>
<name>A0ABQ5VAH7_9PROT</name>
<evidence type="ECO:0000313" key="2">
    <source>
        <dbReference type="Proteomes" id="UP001161391"/>
    </source>
</evidence>
<evidence type="ECO:0000313" key="1">
    <source>
        <dbReference type="EMBL" id="GLQ24072.1"/>
    </source>
</evidence>
<dbReference type="Pfam" id="PF11231">
    <property type="entry name" value="DUF3034"/>
    <property type="match status" value="1"/>
</dbReference>
<proteinExistence type="predicted"/>
<dbReference type="InterPro" id="IPR021393">
    <property type="entry name" value="DUF3034"/>
</dbReference>
<dbReference type="Proteomes" id="UP001161391">
    <property type="component" value="Unassembled WGS sequence"/>
</dbReference>
<sequence length="261" mass="27189">MLATGGVSQVEGAGGSGLSNWATITGYGSSDSYGATAFHTRAKLNDFDLEVTGAAIGAGNRVEISYARQTFDTGDTGPKLGLRQGYKFHQDIVGAKVRVAGDLVFDQDSLMPQIAVGAQFKKSANGDLVKALGASSHSGVDFYATATKLMLDKNLLLSASLRGTKANQLGLLGFGGPNQDGYSAQFEGSAAYMLSRDLVVGADYRTKPDNLAFAAEGDAKVAFVAWFPNKSLSLTAAAVDMGEIALQGRQTGFYGSVQLGF</sequence>